<dbReference type="RefSeq" id="WP_010840613.1">
    <property type="nucleotide sequence ID" value="NZ_AQPW01000001.1"/>
</dbReference>
<keyword evidence="3 6" id="KW-0812">Transmembrane</keyword>
<reference evidence="7 8" key="1">
    <citation type="journal article" date="2013" name="Genome Announc.">
        <title>Draft Genome Sequence of a Benzothiophene-Desulfurizing Bacterium, Gordona terrae Strain C-6.</title>
        <authorList>
            <person name="Wang W."/>
            <person name="Ma T."/>
            <person name="Ren Y."/>
            <person name="Li G."/>
        </authorList>
    </citation>
    <scope>NUCLEOTIDE SEQUENCE [LARGE SCALE GENOMIC DNA]</scope>
    <source>
        <strain evidence="7 8">C-6</strain>
    </source>
</reference>
<evidence type="ECO:0000256" key="2">
    <source>
        <dbReference type="ARBA" id="ARBA00022475"/>
    </source>
</evidence>
<feature type="transmembrane region" description="Helical" evidence="6">
    <location>
        <begin position="371"/>
        <end position="391"/>
    </location>
</feature>
<feature type="transmembrane region" description="Helical" evidence="6">
    <location>
        <begin position="193"/>
        <end position="213"/>
    </location>
</feature>
<dbReference type="PANTHER" id="PTHR30250:SF11">
    <property type="entry name" value="O-ANTIGEN TRANSPORTER-RELATED"/>
    <property type="match status" value="1"/>
</dbReference>
<proteinExistence type="predicted"/>
<dbReference type="PANTHER" id="PTHR30250">
    <property type="entry name" value="PST FAMILY PREDICTED COLANIC ACID TRANSPORTER"/>
    <property type="match status" value="1"/>
</dbReference>
<feature type="transmembrane region" description="Helical" evidence="6">
    <location>
        <begin position="344"/>
        <end position="364"/>
    </location>
</feature>
<feature type="transmembrane region" description="Helical" evidence="6">
    <location>
        <begin position="303"/>
        <end position="332"/>
    </location>
</feature>
<evidence type="ECO:0000256" key="5">
    <source>
        <dbReference type="ARBA" id="ARBA00023136"/>
    </source>
</evidence>
<feature type="transmembrane region" description="Helical" evidence="6">
    <location>
        <begin position="65"/>
        <end position="87"/>
    </location>
</feature>
<feature type="transmembrane region" description="Helical" evidence="6">
    <location>
        <begin position="107"/>
        <end position="125"/>
    </location>
</feature>
<dbReference type="PATRIC" id="fig|1316928.3.peg.131"/>
<keyword evidence="4 6" id="KW-1133">Transmembrane helix</keyword>
<accession>R7YG36</accession>
<organism evidence="7 8">
    <name type="scientific">Gordonia terrae C-6</name>
    <dbReference type="NCBI Taxonomy" id="1316928"/>
    <lineage>
        <taxon>Bacteria</taxon>
        <taxon>Bacillati</taxon>
        <taxon>Actinomycetota</taxon>
        <taxon>Actinomycetes</taxon>
        <taxon>Mycobacteriales</taxon>
        <taxon>Gordoniaceae</taxon>
        <taxon>Gordonia</taxon>
    </lineage>
</organism>
<dbReference type="GO" id="GO:0016874">
    <property type="term" value="F:ligase activity"/>
    <property type="evidence" value="ECO:0007669"/>
    <property type="project" value="UniProtKB-KW"/>
</dbReference>
<keyword evidence="5 6" id="KW-0472">Membrane</keyword>
<dbReference type="AlphaFoldDB" id="R7YG36"/>
<feature type="transmembrane region" description="Helical" evidence="6">
    <location>
        <begin position="137"/>
        <end position="157"/>
    </location>
</feature>
<protein>
    <submittedName>
        <fullName evidence="7">AMP-dependent synthetase and ligase</fullName>
    </submittedName>
</protein>
<evidence type="ECO:0000256" key="3">
    <source>
        <dbReference type="ARBA" id="ARBA00022692"/>
    </source>
</evidence>
<sequence length="444" mass="46663">MTVTHRRIRTRRGLTRNPGGLLGDQTGVGLNIMAVMTSSLATGVLGFIFWTIAARGYTTAEVGRASALITSATLLATLSNLSIGSLYERFLPVAGGNAPRMIASGRMVIIGAALLLGLGFVLLGPVDSLFMSPWETWLFPLFVAVLGIFAIQDQILIGLGRSRTVATKNISQSTIKLVLVTAFIPIATGFAVFWAWVLPAAVIAAWVGLGAIRRTARSMTGPGTLPRPGEIAQFYAGSLGITAVGVVVPLIVPLVIVARLGTEMNAYFSICWLVVNTAAILLHATSAPFVAKAAEPGADLRSATLRFIALCGGAGVIGCVVLFVTAPWILAIMGPQYADEGTDLIRLMALTLPTVSFVTIYTALARVRRKLRLAVGVQGVFGVIVLCGIVFGADHWGIIGVGYVYLTANVAVVILLLVPGLRLIRQALTPTTTAAELSARTTTP</sequence>
<dbReference type="GO" id="GO:0005886">
    <property type="term" value="C:plasma membrane"/>
    <property type="evidence" value="ECO:0007669"/>
    <property type="project" value="UniProtKB-SubCell"/>
</dbReference>
<name>R7YG36_9ACTN</name>
<evidence type="ECO:0000256" key="4">
    <source>
        <dbReference type="ARBA" id="ARBA00022989"/>
    </source>
</evidence>
<feature type="transmembrane region" description="Helical" evidence="6">
    <location>
        <begin position="234"/>
        <end position="260"/>
    </location>
</feature>
<feature type="transmembrane region" description="Helical" evidence="6">
    <location>
        <begin position="266"/>
        <end position="291"/>
    </location>
</feature>
<comment type="caution">
    <text evidence="7">The sequence shown here is derived from an EMBL/GenBank/DDBJ whole genome shotgun (WGS) entry which is preliminary data.</text>
</comment>
<gene>
    <name evidence="7" type="ORF">GTC6_00625</name>
</gene>
<evidence type="ECO:0000313" key="8">
    <source>
        <dbReference type="Proteomes" id="UP000013569"/>
    </source>
</evidence>
<evidence type="ECO:0000313" key="7">
    <source>
        <dbReference type="EMBL" id="EON34714.1"/>
    </source>
</evidence>
<keyword evidence="2" id="KW-1003">Cell membrane</keyword>
<dbReference type="EMBL" id="AQPW01000001">
    <property type="protein sequence ID" value="EON34714.1"/>
    <property type="molecule type" value="Genomic_DNA"/>
</dbReference>
<evidence type="ECO:0000256" key="6">
    <source>
        <dbReference type="SAM" id="Phobius"/>
    </source>
</evidence>
<evidence type="ECO:0000256" key="1">
    <source>
        <dbReference type="ARBA" id="ARBA00004651"/>
    </source>
</evidence>
<feature type="transmembrane region" description="Helical" evidence="6">
    <location>
        <begin position="30"/>
        <end position="53"/>
    </location>
</feature>
<dbReference type="Proteomes" id="UP000013569">
    <property type="component" value="Unassembled WGS sequence"/>
</dbReference>
<keyword evidence="7" id="KW-0436">Ligase</keyword>
<comment type="subcellular location">
    <subcellularLocation>
        <location evidence="1">Cell membrane</location>
        <topology evidence="1">Multi-pass membrane protein</topology>
    </subcellularLocation>
</comment>
<dbReference type="InterPro" id="IPR050833">
    <property type="entry name" value="Poly_Biosynth_Transport"/>
</dbReference>
<feature type="transmembrane region" description="Helical" evidence="6">
    <location>
        <begin position="397"/>
        <end position="418"/>
    </location>
</feature>